<dbReference type="SUPFAM" id="SSF56112">
    <property type="entry name" value="Protein kinase-like (PK-like)"/>
    <property type="match status" value="1"/>
</dbReference>
<evidence type="ECO:0000259" key="1">
    <source>
        <dbReference type="Pfam" id="PF07714"/>
    </source>
</evidence>
<dbReference type="EMBL" id="CAJGYO010000016">
    <property type="protein sequence ID" value="CAD6271800.1"/>
    <property type="molecule type" value="Genomic_DNA"/>
</dbReference>
<dbReference type="OrthoDB" id="676594at2759"/>
<dbReference type="GO" id="GO:0004672">
    <property type="term" value="F:protein kinase activity"/>
    <property type="evidence" value="ECO:0007669"/>
    <property type="project" value="InterPro"/>
</dbReference>
<accession>A0A811RP55</accession>
<dbReference type="InterPro" id="IPR011009">
    <property type="entry name" value="Kinase-like_dom_sf"/>
</dbReference>
<keyword evidence="3" id="KW-1185">Reference proteome</keyword>
<sequence>MQPTTKSDGYSFGVVLLELVTGRLPILHSPQPTSVIQWTRQHLAGVVDASMGGDHDVNSVWKATEIALQCTEQASAQRPTMTDVVAQLLECLDLEKGRTGGDANKSFFSNRDSGDKTLGYNAHVANQSTDVSQSSAFEMMPMMATCPATR</sequence>
<dbReference type="AlphaFoldDB" id="A0A811RP55"/>
<dbReference type="InterPro" id="IPR001245">
    <property type="entry name" value="Ser-Thr/Tyr_kinase_cat_dom"/>
</dbReference>
<proteinExistence type="predicted"/>
<gene>
    <name evidence="2" type="ORF">NCGR_LOCUS55086</name>
</gene>
<protein>
    <recommendedName>
        <fullName evidence="1">Serine-threonine/tyrosine-protein kinase catalytic domain-containing protein</fullName>
    </recommendedName>
</protein>
<dbReference type="Gene3D" id="1.10.510.10">
    <property type="entry name" value="Transferase(Phosphotransferase) domain 1"/>
    <property type="match status" value="1"/>
</dbReference>
<organism evidence="2 3">
    <name type="scientific">Miscanthus lutarioriparius</name>
    <dbReference type="NCBI Taxonomy" id="422564"/>
    <lineage>
        <taxon>Eukaryota</taxon>
        <taxon>Viridiplantae</taxon>
        <taxon>Streptophyta</taxon>
        <taxon>Embryophyta</taxon>
        <taxon>Tracheophyta</taxon>
        <taxon>Spermatophyta</taxon>
        <taxon>Magnoliopsida</taxon>
        <taxon>Liliopsida</taxon>
        <taxon>Poales</taxon>
        <taxon>Poaceae</taxon>
        <taxon>PACMAD clade</taxon>
        <taxon>Panicoideae</taxon>
        <taxon>Andropogonodae</taxon>
        <taxon>Andropogoneae</taxon>
        <taxon>Saccharinae</taxon>
        <taxon>Miscanthus</taxon>
    </lineage>
</organism>
<evidence type="ECO:0000313" key="2">
    <source>
        <dbReference type="EMBL" id="CAD6271800.1"/>
    </source>
</evidence>
<dbReference type="Pfam" id="PF07714">
    <property type="entry name" value="PK_Tyr_Ser-Thr"/>
    <property type="match status" value="1"/>
</dbReference>
<dbReference type="PANTHER" id="PTHR45631">
    <property type="entry name" value="OS07G0107800 PROTEIN-RELATED"/>
    <property type="match status" value="1"/>
</dbReference>
<dbReference type="PANTHER" id="PTHR45631:SF208">
    <property type="entry name" value="PROTEIN KINASE DOMAIN-CONTAINING PROTEIN"/>
    <property type="match status" value="1"/>
</dbReference>
<evidence type="ECO:0000313" key="3">
    <source>
        <dbReference type="Proteomes" id="UP000604825"/>
    </source>
</evidence>
<comment type="caution">
    <text evidence="2">The sequence shown here is derived from an EMBL/GenBank/DDBJ whole genome shotgun (WGS) entry which is preliminary data.</text>
</comment>
<feature type="domain" description="Serine-threonine/tyrosine-protein kinase catalytic" evidence="1">
    <location>
        <begin position="4"/>
        <end position="88"/>
    </location>
</feature>
<reference evidence="2" key="1">
    <citation type="submission" date="2020-10" db="EMBL/GenBank/DDBJ databases">
        <authorList>
            <person name="Han B."/>
            <person name="Lu T."/>
            <person name="Zhao Q."/>
            <person name="Huang X."/>
            <person name="Zhao Y."/>
        </authorList>
    </citation>
    <scope>NUCLEOTIDE SEQUENCE</scope>
</reference>
<dbReference type="Proteomes" id="UP000604825">
    <property type="component" value="Unassembled WGS sequence"/>
</dbReference>
<name>A0A811RP55_9POAL</name>